<comment type="caution">
    <text evidence="2">The sequence shown here is derived from an EMBL/GenBank/DDBJ whole genome shotgun (WGS) entry which is preliminary data.</text>
</comment>
<dbReference type="PANTHER" id="PTHR41287">
    <property type="match status" value="1"/>
</dbReference>
<name>A0A0F9F925_9ZZZZ</name>
<reference evidence="2" key="1">
    <citation type="journal article" date="2015" name="Nature">
        <title>Complex archaea that bridge the gap between prokaryotes and eukaryotes.</title>
        <authorList>
            <person name="Spang A."/>
            <person name="Saw J.H."/>
            <person name="Jorgensen S.L."/>
            <person name="Zaremba-Niedzwiedzka K."/>
            <person name="Martijn J."/>
            <person name="Lind A.E."/>
            <person name="van Eijk R."/>
            <person name="Schleper C."/>
            <person name="Guy L."/>
            <person name="Ettema T.J."/>
        </authorList>
    </citation>
    <scope>NUCLEOTIDE SEQUENCE</scope>
</reference>
<proteinExistence type="predicted"/>
<sequence>MLADFLDDLTLEDGRSYGRNLDDFQRADFEALATGIPAAYLGRPRGHSKTMDLAAYALHHIVTTPGARAYAFAVDEDQSRLVRDSIAGFVRRSDTLRANVKVFRNVVSIDETDARLEIWSADAASSWGLRPSLMLLDELSLWRGDSAEELFNSVYSATGKVKGCQLIVGTTAGWDRNGLCFRLRELARENDDWYFSEIGQCATWIDSGWLSRQKAILPEHVFAMLHDNSWTEAGGSFLTWSEIDAVFSDDLESITNPGDDDRGRYFFGLDLATSRDRTALAIVRAEDKRLEVVNVVTWSGTPKQRVQLAEVQETVEQFGAAFKPREIVLDPFQGLLMSERLSKHGLRVHEFSFTSQSRQQLFENLLQMIRQGTLRSFDHPLLREELSGLRWIDKGGVLRPDHTGNLHDDTVIAVALAAIRAVASTIKPKHLVKARLVGDRGSGRRVRTGMGDYLSR</sequence>
<protein>
    <recommendedName>
        <fullName evidence="1">Terminase large subunit-like ATPase domain-containing protein</fullName>
    </recommendedName>
</protein>
<dbReference type="PANTHER" id="PTHR41287:SF1">
    <property type="entry name" value="PROTEIN YMFN"/>
    <property type="match status" value="1"/>
</dbReference>
<accession>A0A0F9F925</accession>
<dbReference type="InterPro" id="IPR046461">
    <property type="entry name" value="TerL_ATPase"/>
</dbReference>
<dbReference type="InterPro" id="IPR005021">
    <property type="entry name" value="Terminase_largesu-like"/>
</dbReference>
<dbReference type="Pfam" id="PF03354">
    <property type="entry name" value="TerL_ATPase"/>
    <property type="match status" value="1"/>
</dbReference>
<dbReference type="Gene3D" id="3.40.50.300">
    <property type="entry name" value="P-loop containing nucleotide triphosphate hydrolases"/>
    <property type="match status" value="1"/>
</dbReference>
<dbReference type="AlphaFoldDB" id="A0A0F9F925"/>
<dbReference type="EMBL" id="LAZR01031448">
    <property type="protein sequence ID" value="KKL53730.1"/>
    <property type="molecule type" value="Genomic_DNA"/>
</dbReference>
<evidence type="ECO:0000313" key="2">
    <source>
        <dbReference type="EMBL" id="KKL53730.1"/>
    </source>
</evidence>
<gene>
    <name evidence="2" type="ORF">LCGC14_2272530</name>
</gene>
<organism evidence="2">
    <name type="scientific">marine sediment metagenome</name>
    <dbReference type="NCBI Taxonomy" id="412755"/>
    <lineage>
        <taxon>unclassified sequences</taxon>
        <taxon>metagenomes</taxon>
        <taxon>ecological metagenomes</taxon>
    </lineage>
</organism>
<dbReference type="Gene3D" id="3.30.420.240">
    <property type="match status" value="1"/>
</dbReference>
<feature type="domain" description="Terminase large subunit-like ATPase" evidence="1">
    <location>
        <begin position="44"/>
        <end position="187"/>
    </location>
</feature>
<dbReference type="InterPro" id="IPR027417">
    <property type="entry name" value="P-loop_NTPase"/>
</dbReference>
<evidence type="ECO:0000259" key="1">
    <source>
        <dbReference type="Pfam" id="PF03354"/>
    </source>
</evidence>